<organism evidence="1">
    <name type="scientific">Brassica oleracea</name>
    <name type="common">Wild cabbage</name>
    <dbReference type="NCBI Taxonomy" id="3712"/>
    <lineage>
        <taxon>Eukaryota</taxon>
        <taxon>Viridiplantae</taxon>
        <taxon>Streptophyta</taxon>
        <taxon>Embryophyta</taxon>
        <taxon>Tracheophyta</taxon>
        <taxon>Spermatophyta</taxon>
        <taxon>Magnoliopsida</taxon>
        <taxon>eudicotyledons</taxon>
        <taxon>Gunneridae</taxon>
        <taxon>Pentapetalae</taxon>
        <taxon>rosids</taxon>
        <taxon>malvids</taxon>
        <taxon>Brassicales</taxon>
        <taxon>Brassicaceae</taxon>
        <taxon>Brassiceae</taxon>
        <taxon>Brassica</taxon>
    </lineage>
</organism>
<proteinExistence type="predicted"/>
<dbReference type="AlphaFoldDB" id="A0A3P6G3W8"/>
<name>A0A3P6G3W8_BRAOL</name>
<evidence type="ECO:0000313" key="1">
    <source>
        <dbReference type="EMBL" id="VDD65573.1"/>
    </source>
</evidence>
<protein>
    <submittedName>
        <fullName evidence="1">Uncharacterized protein</fullName>
    </submittedName>
</protein>
<dbReference type="EMBL" id="LR031897">
    <property type="protein sequence ID" value="VDD65573.1"/>
    <property type="molecule type" value="Genomic_DNA"/>
</dbReference>
<reference evidence="1" key="1">
    <citation type="submission" date="2018-11" db="EMBL/GenBank/DDBJ databases">
        <authorList>
            <consortium name="Genoscope - CEA"/>
            <person name="William W."/>
        </authorList>
    </citation>
    <scope>NUCLEOTIDE SEQUENCE</scope>
</reference>
<sequence>MGYFSAVAPGPDSPSVDEPCGGTLGFSGHWILTNVCVTQADILASASSTAARAANLLAVSAPYLLYH</sequence>
<gene>
    <name evidence="1" type="ORF">BOLSC37T60801H</name>
</gene>
<accession>A0A3P6G3W8</accession>